<feature type="transmembrane region" description="Helical" evidence="1">
    <location>
        <begin position="115"/>
        <end position="142"/>
    </location>
</feature>
<dbReference type="AlphaFoldDB" id="A0A955RRT7"/>
<reference evidence="2" key="2">
    <citation type="journal article" date="2021" name="Microbiome">
        <title>Successional dynamics and alternative stable states in a saline activated sludge microbial community over 9 years.</title>
        <authorList>
            <person name="Wang Y."/>
            <person name="Ye J."/>
            <person name="Ju F."/>
            <person name="Liu L."/>
            <person name="Boyd J.A."/>
            <person name="Deng Y."/>
            <person name="Parks D.H."/>
            <person name="Jiang X."/>
            <person name="Yin X."/>
            <person name="Woodcroft B.J."/>
            <person name="Tyson G.W."/>
            <person name="Hugenholtz P."/>
            <person name="Polz M.F."/>
            <person name="Zhang T."/>
        </authorList>
    </citation>
    <scope>NUCLEOTIDE SEQUENCE</scope>
    <source>
        <strain evidence="2">HKST-UBA03</strain>
    </source>
</reference>
<proteinExistence type="predicted"/>
<keyword evidence="1" id="KW-0812">Transmembrane</keyword>
<feature type="transmembrane region" description="Helical" evidence="1">
    <location>
        <begin position="82"/>
        <end position="103"/>
    </location>
</feature>
<dbReference type="EMBL" id="JAGQKZ010000009">
    <property type="protein sequence ID" value="MCA9391885.1"/>
    <property type="molecule type" value="Genomic_DNA"/>
</dbReference>
<dbReference type="Proteomes" id="UP000751518">
    <property type="component" value="Unassembled WGS sequence"/>
</dbReference>
<protein>
    <recommendedName>
        <fullName evidence="4">Phosphatidic acid phosphatase type 2/haloperoxidase domain-containing protein</fullName>
    </recommendedName>
</protein>
<comment type="caution">
    <text evidence="2">The sequence shown here is derived from an EMBL/GenBank/DDBJ whole genome shotgun (WGS) entry which is preliminary data.</text>
</comment>
<evidence type="ECO:0008006" key="4">
    <source>
        <dbReference type="Google" id="ProtNLM"/>
    </source>
</evidence>
<evidence type="ECO:0000313" key="3">
    <source>
        <dbReference type="Proteomes" id="UP000751518"/>
    </source>
</evidence>
<keyword evidence="1" id="KW-0472">Membrane</keyword>
<evidence type="ECO:0000256" key="1">
    <source>
        <dbReference type="SAM" id="Phobius"/>
    </source>
</evidence>
<feature type="transmembrane region" description="Helical" evidence="1">
    <location>
        <begin position="56"/>
        <end position="76"/>
    </location>
</feature>
<feature type="transmembrane region" description="Helical" evidence="1">
    <location>
        <begin position="148"/>
        <end position="171"/>
    </location>
</feature>
<name>A0A955RRT7_UNCKA</name>
<gene>
    <name evidence="2" type="ORF">KC614_01610</name>
</gene>
<reference evidence="2" key="1">
    <citation type="submission" date="2020-04" db="EMBL/GenBank/DDBJ databases">
        <authorList>
            <person name="Zhang T."/>
        </authorList>
    </citation>
    <scope>NUCLEOTIDE SEQUENCE</scope>
    <source>
        <strain evidence="2">HKST-UBA03</strain>
    </source>
</reference>
<evidence type="ECO:0000313" key="2">
    <source>
        <dbReference type="EMBL" id="MCA9391885.1"/>
    </source>
</evidence>
<keyword evidence="1" id="KW-1133">Transmembrane helix</keyword>
<feature type="transmembrane region" description="Helical" evidence="1">
    <location>
        <begin position="20"/>
        <end position="44"/>
    </location>
</feature>
<accession>A0A955RRT7</accession>
<organism evidence="2 3">
    <name type="scientific">candidate division WWE3 bacterium</name>
    <dbReference type="NCBI Taxonomy" id="2053526"/>
    <lineage>
        <taxon>Bacteria</taxon>
        <taxon>Katanobacteria</taxon>
    </lineage>
</organism>
<sequence length="172" mass="19220">MTLVLCFGTGLESDVVLPVGVVLITCSVVLPVLLALLFLSLGRIKDVDVTERKDRMGLFLVVMAVQIIGAFITFTFPVTLIFRQLVVLELIIFCIASVITNYYKISIHALSATTLYLVFGYVTGYRYWWTFSVIIIVCWARLRLNKHTLMQLVLGCAVPLVVFLTGLLTVLE</sequence>